<dbReference type="Proteomes" id="UP000017836">
    <property type="component" value="Unassembled WGS sequence"/>
</dbReference>
<proteinExistence type="predicted"/>
<dbReference type="OrthoDB" id="765227at2759"/>
<evidence type="ECO:0000313" key="3">
    <source>
        <dbReference type="EMBL" id="ERN12640.1"/>
    </source>
</evidence>
<evidence type="ECO:0000259" key="2">
    <source>
        <dbReference type="Pfam" id="PF25999"/>
    </source>
</evidence>
<dbReference type="Gramene" id="ERN12640">
    <property type="protein sequence ID" value="ERN12640"/>
    <property type="gene ID" value="AMTR_s00025p00237150"/>
</dbReference>
<evidence type="ECO:0000256" key="1">
    <source>
        <dbReference type="SAM" id="MobiDB-lite"/>
    </source>
</evidence>
<organism evidence="3 4">
    <name type="scientific">Amborella trichopoda</name>
    <dbReference type="NCBI Taxonomy" id="13333"/>
    <lineage>
        <taxon>Eukaryota</taxon>
        <taxon>Viridiplantae</taxon>
        <taxon>Streptophyta</taxon>
        <taxon>Embryophyta</taxon>
        <taxon>Tracheophyta</taxon>
        <taxon>Spermatophyta</taxon>
        <taxon>Magnoliopsida</taxon>
        <taxon>Amborellales</taxon>
        <taxon>Amborellaceae</taxon>
        <taxon>Amborella</taxon>
    </lineage>
</organism>
<dbReference type="Pfam" id="PF25999">
    <property type="entry name" value="SYNRG_C"/>
    <property type="match status" value="1"/>
</dbReference>
<dbReference type="KEGG" id="atr:18440859"/>
<feature type="compositionally biased region" description="Acidic residues" evidence="1">
    <location>
        <begin position="16"/>
        <end position="25"/>
    </location>
</feature>
<gene>
    <name evidence="3" type="ORF">AMTR_s00025p00237150</name>
</gene>
<feature type="region of interest" description="Disordered" evidence="1">
    <location>
        <begin position="1"/>
        <end position="77"/>
    </location>
</feature>
<dbReference type="PANTHER" id="PTHR35701:SF1">
    <property type="entry name" value="OS11G0148400 PROTEIN"/>
    <property type="match status" value="1"/>
</dbReference>
<protein>
    <recommendedName>
        <fullName evidence="2">Synergin gamma C-terminal domain-containing protein</fullName>
    </recommendedName>
</protein>
<dbReference type="AlphaFoldDB" id="W1PYP1"/>
<dbReference type="eggNOG" id="ENOG502QRFB">
    <property type="taxonomic scope" value="Eukaryota"/>
</dbReference>
<dbReference type="HOGENOM" id="CLU_029234_1_0_1"/>
<sequence length="699" mass="76132">MLVTQNSSPPPLLLFQDEDDDDDSFGEFNFASPPDPSDDWGDFVFTPAGNDVARKTSSPESGKIPANEIPCPPSVKSRDAIPLSLFGLPEPEPEPERDDLITPLPEFSPQNSSKFQQNFSVKSGSIGLQSLIDSLYTQAEKVASIASEDRKELDPVIQYRVSASNGADSRALDSGVLDFGVSELDGFNSRSLDSGVSLFDGVNSKVSDSRVSWSNSKALVSELNSEVFYSGVNSDPPDSAVSGVNSKALGSGMNSEALGSGLKSKAQDSGTSRFEVMDFGASWSNGVNSRVLDSGLSKLDTMNSMVFDSGVSQSRVLRSGVSESGMSLFDGVNSSVMESRAFGSGISGLDAPSVDCNGDLDSEDWEFQDASSSSSKGMLDFLGFYSRLKEETLVMALHRIATLEARRVASVSDSTEMATALDAKIQAAKEKLQWSSKQGSLDQYQLENGYQDMLKIIREPSFQMFEEEFHLSERLSLAKEDLSPAIELFDHAMSMLSIMKLASVVDQPTYLGVWSKMISACAKELRHGAAIWRRALQENVHSLLLAETQGMEYFVALGEVYRVSEILRVSLEVYKPWVLISSSLDMPLHLKECSAAWKESGVREALGNILEHAAVEYVGRIKALLEAIEFIGNMDIVALQNHASREGQFCQLSLLPFNMIPGLEPVVWNGQQYFFLQLANLWANLISPEAPQLPALCCG</sequence>
<evidence type="ECO:0000313" key="4">
    <source>
        <dbReference type="Proteomes" id="UP000017836"/>
    </source>
</evidence>
<dbReference type="EMBL" id="KI392614">
    <property type="protein sequence ID" value="ERN12640.1"/>
    <property type="molecule type" value="Genomic_DNA"/>
</dbReference>
<accession>W1PYP1</accession>
<dbReference type="InterPro" id="IPR059024">
    <property type="entry name" value="SYNRG_C"/>
</dbReference>
<reference evidence="4" key="1">
    <citation type="journal article" date="2013" name="Science">
        <title>The Amborella genome and the evolution of flowering plants.</title>
        <authorList>
            <consortium name="Amborella Genome Project"/>
        </authorList>
    </citation>
    <scope>NUCLEOTIDE SEQUENCE [LARGE SCALE GENOMIC DNA]</scope>
</reference>
<name>W1PYP1_AMBTC</name>
<dbReference type="PANTHER" id="PTHR35701">
    <property type="entry name" value="OS11G0148400 PROTEIN"/>
    <property type="match status" value="1"/>
</dbReference>
<feature type="domain" description="Synergin gamma C-terminal" evidence="2">
    <location>
        <begin position="505"/>
        <end position="693"/>
    </location>
</feature>
<keyword evidence="4" id="KW-1185">Reference proteome</keyword>